<comment type="caution">
    <text evidence="2">The sequence shown here is derived from an EMBL/GenBank/DDBJ whole genome shotgun (WGS) entry which is preliminary data.</text>
</comment>
<dbReference type="Proteomes" id="UP000177745">
    <property type="component" value="Unassembled WGS sequence"/>
</dbReference>
<accession>A0A1F8H8V5</accession>
<dbReference type="NCBIfam" id="TIGR02385">
    <property type="entry name" value="RelE_StbE"/>
    <property type="match status" value="1"/>
</dbReference>
<dbReference type="SUPFAM" id="SSF143011">
    <property type="entry name" value="RelE-like"/>
    <property type="match status" value="1"/>
</dbReference>
<sequence>MELYYSPKFIKSYSRLPKRIKSLTEQKEKIFTEDYFNKILQTHKLHGDFVGFWAFSVNRNYRIVFDFIGKNVIRFYDIGTHDIYK</sequence>
<protein>
    <recommendedName>
        <fullName evidence="4">Toxin YoeB</fullName>
    </recommendedName>
</protein>
<evidence type="ECO:0008006" key="4">
    <source>
        <dbReference type="Google" id="ProtNLM"/>
    </source>
</evidence>
<dbReference type="Gene3D" id="3.30.2310.20">
    <property type="entry name" value="RelE-like"/>
    <property type="match status" value="1"/>
</dbReference>
<name>A0A1F8H8V5_9BACT</name>
<dbReference type="AlphaFoldDB" id="A0A1F8H8V5"/>
<proteinExistence type="predicted"/>
<reference evidence="2 3" key="1">
    <citation type="journal article" date="2016" name="Nat. Commun.">
        <title>Thousands of microbial genomes shed light on interconnected biogeochemical processes in an aquifer system.</title>
        <authorList>
            <person name="Anantharaman K."/>
            <person name="Brown C.T."/>
            <person name="Hug L.A."/>
            <person name="Sharon I."/>
            <person name="Castelle C.J."/>
            <person name="Probst A.J."/>
            <person name="Thomas B.C."/>
            <person name="Singh A."/>
            <person name="Wilkins M.J."/>
            <person name="Karaoz U."/>
            <person name="Brodie E.L."/>
            <person name="Williams K.H."/>
            <person name="Hubbard S.S."/>
            <person name="Banfield J.F."/>
        </authorList>
    </citation>
    <scope>NUCLEOTIDE SEQUENCE [LARGE SCALE GENOMIC DNA]</scope>
</reference>
<evidence type="ECO:0000313" key="2">
    <source>
        <dbReference type="EMBL" id="OGN34023.1"/>
    </source>
</evidence>
<evidence type="ECO:0000256" key="1">
    <source>
        <dbReference type="ARBA" id="ARBA00022649"/>
    </source>
</evidence>
<organism evidence="2 3">
    <name type="scientific">Candidatus Yanofskybacteria bacterium RIFCSPLOWO2_12_FULL_43_11b</name>
    <dbReference type="NCBI Taxonomy" id="1802710"/>
    <lineage>
        <taxon>Bacteria</taxon>
        <taxon>Candidatus Yanofskyibacteriota</taxon>
    </lineage>
</organism>
<dbReference type="EMBL" id="MGKY01000007">
    <property type="protein sequence ID" value="OGN34023.1"/>
    <property type="molecule type" value="Genomic_DNA"/>
</dbReference>
<keyword evidence="1" id="KW-1277">Toxin-antitoxin system</keyword>
<dbReference type="InterPro" id="IPR007712">
    <property type="entry name" value="RelE/ParE_toxin"/>
</dbReference>
<dbReference type="InterPro" id="IPR035093">
    <property type="entry name" value="RelE/ParE_toxin_dom_sf"/>
</dbReference>
<evidence type="ECO:0000313" key="3">
    <source>
        <dbReference type="Proteomes" id="UP000177745"/>
    </source>
</evidence>
<gene>
    <name evidence="2" type="ORF">A3G51_01470</name>
</gene>